<keyword evidence="1" id="KW-0812">Transmembrane</keyword>
<reference evidence="2" key="1">
    <citation type="journal article" date="2023" name="Mol. Biol. Evol.">
        <title>Third-Generation Sequencing Reveals the Adaptive Role of the Epigenome in Three Deep-Sea Polychaetes.</title>
        <authorList>
            <person name="Perez M."/>
            <person name="Aroh O."/>
            <person name="Sun Y."/>
            <person name="Lan Y."/>
            <person name="Juniper S.K."/>
            <person name="Young C.R."/>
            <person name="Angers B."/>
            <person name="Qian P.Y."/>
        </authorList>
    </citation>
    <scope>NUCLEOTIDE SEQUENCE</scope>
    <source>
        <strain evidence="2">P08H-3</strain>
    </source>
</reference>
<proteinExistence type="predicted"/>
<organism evidence="2 3">
    <name type="scientific">Paralvinella palmiformis</name>
    <dbReference type="NCBI Taxonomy" id="53620"/>
    <lineage>
        <taxon>Eukaryota</taxon>
        <taxon>Metazoa</taxon>
        <taxon>Spiralia</taxon>
        <taxon>Lophotrochozoa</taxon>
        <taxon>Annelida</taxon>
        <taxon>Polychaeta</taxon>
        <taxon>Sedentaria</taxon>
        <taxon>Canalipalpata</taxon>
        <taxon>Terebellida</taxon>
        <taxon>Terebelliformia</taxon>
        <taxon>Alvinellidae</taxon>
        <taxon>Paralvinella</taxon>
    </lineage>
</organism>
<dbReference type="AlphaFoldDB" id="A0AAD9IS56"/>
<accession>A0AAD9IS56</accession>
<gene>
    <name evidence="2" type="ORF">LSH36_2105g00001</name>
</gene>
<comment type="caution">
    <text evidence="2">The sequence shown here is derived from an EMBL/GenBank/DDBJ whole genome shotgun (WGS) entry which is preliminary data.</text>
</comment>
<feature type="transmembrane region" description="Helical" evidence="1">
    <location>
        <begin position="166"/>
        <end position="189"/>
    </location>
</feature>
<protein>
    <recommendedName>
        <fullName evidence="4">Transmembrane protein</fullName>
    </recommendedName>
</protein>
<keyword evidence="1" id="KW-1133">Transmembrane helix</keyword>
<feature type="transmembrane region" description="Helical" evidence="1">
    <location>
        <begin position="86"/>
        <end position="113"/>
    </location>
</feature>
<sequence length="470" mass="53065">MTHVNPSPSQFPEVKRESRSNIHLSICFQDWILFVISALVSITILTFDLATDWMLWRLLSTLWIQKSLENVSHVGSEGAFAARLPVFFLTFLSLGTALYAGHVIYMIASFWLCRIRYRSKLDGILPKVDTFQKYAGDLLIGGQLLLQCLPLTALLFYLQLNVNCSFYFVFYDDALVMLSLASTCADVLWKCCQTAWNRRNSADDRDHYGGGTHALFAIRCFNWVLVCLVLCFVVLNFILISPIQKALPKSRLSSKLCLDSWARAEYVVFTIAIDSYIPDQADDYVNRSDSFSFSGTEYSDYEHVISLVPIYAHGRASVSTGFDDENDTSLLKKLAVLSESATLRHCTVAFSFKVQLADGHIEYNIAYSCHPDQDGDCKARFLYPAAFGTYSNRTTVIRLPFGKSYYDLRRPLPNITLDASDLPNSATTPPSGIRVFRPHVTLSGEFERMTRPCDIKFLLNRTLPLSTSLC</sequence>
<keyword evidence="1" id="KW-0472">Membrane</keyword>
<dbReference type="Proteomes" id="UP001208570">
    <property type="component" value="Unassembled WGS sequence"/>
</dbReference>
<feature type="transmembrane region" description="Helical" evidence="1">
    <location>
        <begin position="134"/>
        <end position="160"/>
    </location>
</feature>
<keyword evidence="3" id="KW-1185">Reference proteome</keyword>
<feature type="transmembrane region" description="Helical" evidence="1">
    <location>
        <begin position="21"/>
        <end position="47"/>
    </location>
</feature>
<evidence type="ECO:0000313" key="3">
    <source>
        <dbReference type="Proteomes" id="UP001208570"/>
    </source>
</evidence>
<evidence type="ECO:0000313" key="2">
    <source>
        <dbReference type="EMBL" id="KAK2139040.1"/>
    </source>
</evidence>
<name>A0AAD9IS56_9ANNE</name>
<evidence type="ECO:0008006" key="4">
    <source>
        <dbReference type="Google" id="ProtNLM"/>
    </source>
</evidence>
<evidence type="ECO:0000256" key="1">
    <source>
        <dbReference type="SAM" id="Phobius"/>
    </source>
</evidence>
<feature type="transmembrane region" description="Helical" evidence="1">
    <location>
        <begin position="220"/>
        <end position="240"/>
    </location>
</feature>
<dbReference type="EMBL" id="JAODUP010002099">
    <property type="protein sequence ID" value="KAK2139040.1"/>
    <property type="molecule type" value="Genomic_DNA"/>
</dbReference>